<dbReference type="PANTHER" id="PTHR20913">
    <property type="entry name" value="TBC1 DOMAIN FAMILY MEMBER 20/GTPASE"/>
    <property type="match status" value="1"/>
</dbReference>
<feature type="domain" description="Rab-GAP TBC" evidence="3">
    <location>
        <begin position="100"/>
        <end position="286"/>
    </location>
</feature>
<dbReference type="GO" id="GO:0005096">
    <property type="term" value="F:GTPase activator activity"/>
    <property type="evidence" value="ECO:0007669"/>
    <property type="project" value="UniProtKB-KW"/>
</dbReference>
<dbReference type="Pfam" id="PF00566">
    <property type="entry name" value="RabGAP-TBC"/>
    <property type="match status" value="1"/>
</dbReference>
<evidence type="ECO:0000256" key="1">
    <source>
        <dbReference type="ARBA" id="ARBA00022468"/>
    </source>
</evidence>
<reference evidence="4" key="1">
    <citation type="submission" date="2013-04" db="EMBL/GenBank/DDBJ databases">
        <title>An insight into the transcriptome of the digestive tract of the blood sucking bug, Rhodnius prolixus.</title>
        <authorList>
            <person name="Ribeiro J.M.C."/>
            <person name="Genta F.A."/>
            <person name="Sorgine M.H.F."/>
            <person name="Paiva-Silva G.O."/>
            <person name="Majerowicz D."/>
            <person name="Medeiros M."/>
            <person name="Koerich L."/>
            <person name="Terra W.R."/>
            <person name="Ferreira C."/>
            <person name="Pimentel A.C."/>
            <person name="Bisch P.M."/>
            <person name="Diniz M.M.P."/>
            <person name="Nascimento R."/>
            <person name="Salmon D."/>
            <person name="Silber A.M."/>
            <person name="Alves M."/>
            <person name="Oliveira M.F."/>
            <person name="Gondim K.C."/>
            <person name="Silva Neto M.A.C."/>
            <person name="Atella G.C."/>
            <person name="Araujo H."/>
            <person name="Dias F.S."/>
            <person name="Polycarpo C.R."/>
            <person name="Fampa P."/>
            <person name="Melo A.C."/>
            <person name="Tanaka A.S."/>
            <person name="Balczun C."/>
            <person name="Oliveira J.H.M."/>
            <person name="Goncalves R."/>
            <person name="Lazoski C."/>
            <person name="Pereira M.A."/>
            <person name="Rivera-Pomar R."/>
            <person name="Diambra L."/>
            <person name="Schaub G.A."/>
            <person name="Garcia E.S."/>
            <person name="Azambuja P."/>
            <person name="Braz G.R.C."/>
            <person name="Oliveira P.L."/>
        </authorList>
    </citation>
    <scope>NUCLEOTIDE SEQUENCE</scope>
</reference>
<dbReference type="PROSITE" id="PS50086">
    <property type="entry name" value="TBC_RABGAP"/>
    <property type="match status" value="1"/>
</dbReference>
<dbReference type="PANTHER" id="PTHR20913:SF7">
    <property type="entry name" value="RE60063P"/>
    <property type="match status" value="1"/>
</dbReference>
<sequence>FFITNVCNLRFIINMDINDTIFNGRNDLHLEQSINDDANLTISKSCQTRVVLEEGSELNFKEVPESGELIQKGREIEDYVNGGDVTVERLREYALSEGGFVNDYLRQRCWPLLIGVPLTGGEPLSSEESLRSHPEYSQVVLDVNRSLKRFPPGVPYSKRVALQGQLTNLILRVITKYPHLRYYQGYHDVAITFLLVVGEDLAFRIMEKLSTHHLRDCMEPTMEKTSHLLNYVYPLVNRVNPRLCTFLDKSGAGTMFCLPWFLTWFGHSLNHYKDVVRLYDFFLASPPLMSLYLTAAIVTYRHEDIFSTECDMASVHCLLSQLPDELPFERLIADAVDLYDSFPPENVEIEVRERARKEKEERERAEEEIRRKVNERKKAVTRLNVRAHLERLVPRSKTQLVLLAFSIAMGLYAYLRGEGAGDFPIR</sequence>
<dbReference type="GO" id="GO:0005789">
    <property type="term" value="C:endoplasmic reticulum membrane"/>
    <property type="evidence" value="ECO:0007669"/>
    <property type="project" value="TreeGrafter"/>
</dbReference>
<feature type="coiled-coil region" evidence="2">
    <location>
        <begin position="348"/>
        <end position="382"/>
    </location>
</feature>
<evidence type="ECO:0000313" key="4">
    <source>
        <dbReference type="EMBL" id="JAA77363.1"/>
    </source>
</evidence>
<dbReference type="HOGENOM" id="CLU_039465_4_0_1"/>
<dbReference type="SMART" id="SM00164">
    <property type="entry name" value="TBC"/>
    <property type="match status" value="1"/>
</dbReference>
<accession>R4G8Y8</accession>
<dbReference type="GO" id="GO:0006888">
    <property type="term" value="P:endoplasmic reticulum to Golgi vesicle-mediated transport"/>
    <property type="evidence" value="ECO:0007669"/>
    <property type="project" value="TreeGrafter"/>
</dbReference>
<dbReference type="InterPro" id="IPR035969">
    <property type="entry name" value="Rab-GAP_TBC_sf"/>
</dbReference>
<keyword evidence="1" id="KW-0343">GTPase activation</keyword>
<dbReference type="InterPro" id="IPR000195">
    <property type="entry name" value="Rab-GAP-TBC_dom"/>
</dbReference>
<organism evidence="4">
    <name type="scientific">Rhodnius prolixus</name>
    <name type="common">Triatomid bug</name>
    <dbReference type="NCBI Taxonomy" id="13249"/>
    <lineage>
        <taxon>Eukaryota</taxon>
        <taxon>Metazoa</taxon>
        <taxon>Ecdysozoa</taxon>
        <taxon>Arthropoda</taxon>
        <taxon>Hexapoda</taxon>
        <taxon>Insecta</taxon>
        <taxon>Pterygota</taxon>
        <taxon>Neoptera</taxon>
        <taxon>Paraneoptera</taxon>
        <taxon>Hemiptera</taxon>
        <taxon>Heteroptera</taxon>
        <taxon>Panheteroptera</taxon>
        <taxon>Cimicomorpha</taxon>
        <taxon>Reduviidae</taxon>
        <taxon>Triatominae</taxon>
        <taxon>Rhodnius</taxon>
    </lineage>
</organism>
<dbReference type="FunFam" id="1.10.8.1310:FF:000001">
    <property type="entry name" value="TBC1 domain family, member 20"/>
    <property type="match status" value="1"/>
</dbReference>
<name>R4G8Y8_RHOPR</name>
<dbReference type="Gene3D" id="1.10.8.1310">
    <property type="match status" value="1"/>
</dbReference>
<proteinExistence type="evidence at transcript level"/>
<feature type="non-terminal residue" evidence="4">
    <location>
        <position position="1"/>
    </location>
</feature>
<dbReference type="InterPro" id="IPR045913">
    <property type="entry name" value="TBC20/Gyp8-like"/>
</dbReference>
<evidence type="ECO:0000256" key="2">
    <source>
        <dbReference type="SAM" id="Coils"/>
    </source>
</evidence>
<protein>
    <submittedName>
        <fullName evidence="4">Putative gtpase activator protein</fullName>
    </submittedName>
</protein>
<dbReference type="EMBL" id="GAHY01000147">
    <property type="protein sequence ID" value="JAA77363.1"/>
    <property type="molecule type" value="mRNA"/>
</dbReference>
<dbReference type="VEuPathDB" id="VectorBase:RPRC007350"/>
<dbReference type="AlphaFoldDB" id="R4G8Y8"/>
<dbReference type="Gene3D" id="1.10.472.80">
    <property type="entry name" value="Ypt/Rab-GAP domain of gyp1p, domain 3"/>
    <property type="match status" value="1"/>
</dbReference>
<dbReference type="SUPFAM" id="SSF47923">
    <property type="entry name" value="Ypt/Rab-GAP domain of gyp1p"/>
    <property type="match status" value="2"/>
</dbReference>
<keyword evidence="2" id="KW-0175">Coiled coil</keyword>
<evidence type="ECO:0000259" key="3">
    <source>
        <dbReference type="PROSITE" id="PS50086"/>
    </source>
</evidence>